<keyword evidence="3" id="KW-0804">Transcription</keyword>
<dbReference type="PANTHER" id="PTHR30363:SF44">
    <property type="entry name" value="AGA OPERON TRANSCRIPTIONAL REPRESSOR-RELATED"/>
    <property type="match status" value="1"/>
</dbReference>
<dbReference type="InterPro" id="IPR014036">
    <property type="entry name" value="DeoR-like_C"/>
</dbReference>
<dbReference type="OrthoDB" id="155998at2"/>
<evidence type="ECO:0000313" key="5">
    <source>
        <dbReference type="EMBL" id="SHH08858.1"/>
    </source>
</evidence>
<dbReference type="SMART" id="SM00420">
    <property type="entry name" value="HTH_DEOR"/>
    <property type="match status" value="1"/>
</dbReference>
<dbReference type="InterPro" id="IPR018356">
    <property type="entry name" value="Tscrpt_reg_HTH_DeoR_CS"/>
</dbReference>
<dbReference type="SMART" id="SM01134">
    <property type="entry name" value="DeoRC"/>
    <property type="match status" value="1"/>
</dbReference>
<dbReference type="RefSeq" id="WP_073101800.1">
    <property type="nucleotide sequence ID" value="NZ_FQXE01000002.1"/>
</dbReference>
<evidence type="ECO:0000313" key="6">
    <source>
        <dbReference type="Proteomes" id="UP000184226"/>
    </source>
</evidence>
<dbReference type="EMBL" id="FQXE01000002">
    <property type="protein sequence ID" value="SHH08858.1"/>
    <property type="molecule type" value="Genomic_DNA"/>
</dbReference>
<dbReference type="GO" id="GO:0003700">
    <property type="term" value="F:DNA-binding transcription factor activity"/>
    <property type="evidence" value="ECO:0007669"/>
    <property type="project" value="InterPro"/>
</dbReference>
<feature type="domain" description="HTH deoR-type" evidence="4">
    <location>
        <begin position="5"/>
        <end position="60"/>
    </location>
</feature>
<dbReference type="InterPro" id="IPR036388">
    <property type="entry name" value="WH-like_DNA-bd_sf"/>
</dbReference>
<dbReference type="PANTHER" id="PTHR30363">
    <property type="entry name" value="HTH-TYPE TRANSCRIPTIONAL REGULATOR SRLR-RELATED"/>
    <property type="match status" value="1"/>
</dbReference>
<gene>
    <name evidence="5" type="ORF">SAMN04488135_102152</name>
</gene>
<dbReference type="SUPFAM" id="SSF46785">
    <property type="entry name" value="Winged helix' DNA-binding domain"/>
    <property type="match status" value="1"/>
</dbReference>
<dbReference type="STRING" id="658167.SAMN04488135_102152"/>
<name>A0A1M5Q4D4_9BURK</name>
<dbReference type="PRINTS" id="PR00037">
    <property type="entry name" value="HTHLACR"/>
</dbReference>
<keyword evidence="1" id="KW-0805">Transcription regulation</keyword>
<dbReference type="Pfam" id="PF08220">
    <property type="entry name" value="HTH_DeoR"/>
    <property type="match status" value="1"/>
</dbReference>
<evidence type="ECO:0000256" key="1">
    <source>
        <dbReference type="ARBA" id="ARBA00023015"/>
    </source>
</evidence>
<organism evidence="5 6">
    <name type="scientific">Pollutimonas bauzanensis</name>
    <dbReference type="NCBI Taxonomy" id="658167"/>
    <lineage>
        <taxon>Bacteria</taxon>
        <taxon>Pseudomonadati</taxon>
        <taxon>Pseudomonadota</taxon>
        <taxon>Betaproteobacteria</taxon>
        <taxon>Burkholderiales</taxon>
        <taxon>Alcaligenaceae</taxon>
        <taxon>Pollutimonas</taxon>
    </lineage>
</organism>
<reference evidence="5 6" key="1">
    <citation type="submission" date="2016-11" db="EMBL/GenBank/DDBJ databases">
        <authorList>
            <person name="Jaros S."/>
            <person name="Januszkiewicz K."/>
            <person name="Wedrychowicz H."/>
        </authorList>
    </citation>
    <scope>NUCLEOTIDE SEQUENCE [LARGE SCALE GENOMIC DNA]</scope>
    <source>
        <strain evidence="5 6">CGMCC 1.10190</strain>
    </source>
</reference>
<accession>A0A1M5Q4D4</accession>
<dbReference type="InterPro" id="IPR037171">
    <property type="entry name" value="NagB/RpiA_transferase-like"/>
</dbReference>
<protein>
    <submittedName>
        <fullName evidence="5">Transcriptional regulator, DeoR family</fullName>
    </submittedName>
</protein>
<evidence type="ECO:0000256" key="3">
    <source>
        <dbReference type="ARBA" id="ARBA00023163"/>
    </source>
</evidence>
<dbReference type="PROSITE" id="PS00894">
    <property type="entry name" value="HTH_DEOR_1"/>
    <property type="match status" value="1"/>
</dbReference>
<dbReference type="Proteomes" id="UP000184226">
    <property type="component" value="Unassembled WGS sequence"/>
</dbReference>
<evidence type="ECO:0000256" key="2">
    <source>
        <dbReference type="ARBA" id="ARBA00023125"/>
    </source>
</evidence>
<proteinExistence type="predicted"/>
<evidence type="ECO:0000259" key="4">
    <source>
        <dbReference type="PROSITE" id="PS51000"/>
    </source>
</evidence>
<dbReference type="InterPro" id="IPR001034">
    <property type="entry name" value="DeoR_HTH"/>
</dbReference>
<dbReference type="AlphaFoldDB" id="A0A1M5Q4D4"/>
<dbReference type="InterPro" id="IPR050313">
    <property type="entry name" value="Carb_Metab_HTH_regulators"/>
</dbReference>
<dbReference type="InterPro" id="IPR036390">
    <property type="entry name" value="WH_DNA-bd_sf"/>
</dbReference>
<dbReference type="Pfam" id="PF00455">
    <property type="entry name" value="DeoRC"/>
    <property type="match status" value="1"/>
</dbReference>
<dbReference type="SUPFAM" id="SSF100950">
    <property type="entry name" value="NagB/RpiA/CoA transferase-like"/>
    <property type="match status" value="1"/>
</dbReference>
<keyword evidence="6" id="KW-1185">Reference proteome</keyword>
<dbReference type="GO" id="GO:0003677">
    <property type="term" value="F:DNA binding"/>
    <property type="evidence" value="ECO:0007669"/>
    <property type="project" value="UniProtKB-KW"/>
</dbReference>
<dbReference type="PROSITE" id="PS51000">
    <property type="entry name" value="HTH_DEOR_2"/>
    <property type="match status" value="1"/>
</dbReference>
<dbReference type="Gene3D" id="3.40.50.1360">
    <property type="match status" value="1"/>
</dbReference>
<dbReference type="Gene3D" id="1.10.10.10">
    <property type="entry name" value="Winged helix-like DNA-binding domain superfamily/Winged helix DNA-binding domain"/>
    <property type="match status" value="1"/>
</dbReference>
<keyword evidence="2" id="KW-0238">DNA-binding</keyword>
<sequence>MSSSKTRERQQRILDLVHKDVVDVDELSRHLGVSVSTARRDLNKLAAEGRLLRTYGGAAFVSHERKEHTLNERMHIQRPQKEAIAALAAQQIEDGDTLILDAGTTTAALARLLIGRGDLHVITNNIEVLTILAKDPDIRLTMLGGEVRKLSMGAVGPLAELALGRLSADKVFLGADGIVASRGLCEASQDQAYLKEKMMEQGDAVFVLADSSKLNFAGQQAWTPLSRPWTLITDADASPEQLAAFRELENVSVLVA</sequence>